<dbReference type="AlphaFoldDB" id="A0A0A8Z3S6"/>
<proteinExistence type="predicted"/>
<reference evidence="1" key="2">
    <citation type="journal article" date="2015" name="Data Brief">
        <title>Shoot transcriptome of the giant reed, Arundo donax.</title>
        <authorList>
            <person name="Barrero R.A."/>
            <person name="Guerrero F.D."/>
            <person name="Moolhuijzen P."/>
            <person name="Goolsby J.A."/>
            <person name="Tidwell J."/>
            <person name="Bellgard S.E."/>
            <person name="Bellgard M.I."/>
        </authorList>
    </citation>
    <scope>NUCLEOTIDE SEQUENCE</scope>
    <source>
        <tissue evidence="1">Shoot tissue taken approximately 20 cm above the soil surface</tissue>
    </source>
</reference>
<evidence type="ECO:0000313" key="1">
    <source>
        <dbReference type="EMBL" id="JAD34034.1"/>
    </source>
</evidence>
<accession>A0A0A8Z3S6</accession>
<organism evidence="1">
    <name type="scientific">Arundo donax</name>
    <name type="common">Giant reed</name>
    <name type="synonym">Donax arundinaceus</name>
    <dbReference type="NCBI Taxonomy" id="35708"/>
    <lineage>
        <taxon>Eukaryota</taxon>
        <taxon>Viridiplantae</taxon>
        <taxon>Streptophyta</taxon>
        <taxon>Embryophyta</taxon>
        <taxon>Tracheophyta</taxon>
        <taxon>Spermatophyta</taxon>
        <taxon>Magnoliopsida</taxon>
        <taxon>Liliopsida</taxon>
        <taxon>Poales</taxon>
        <taxon>Poaceae</taxon>
        <taxon>PACMAD clade</taxon>
        <taxon>Arundinoideae</taxon>
        <taxon>Arundineae</taxon>
        <taxon>Arundo</taxon>
    </lineage>
</organism>
<sequence>MMFWNTTHRCIRYTDAFTIIKVCSS</sequence>
<name>A0A0A8Z3S6_ARUDO</name>
<dbReference type="EMBL" id="GBRH01263861">
    <property type="protein sequence ID" value="JAD34034.1"/>
    <property type="molecule type" value="Transcribed_RNA"/>
</dbReference>
<protein>
    <submittedName>
        <fullName evidence="1">Uncharacterized protein</fullName>
    </submittedName>
</protein>
<reference evidence="1" key="1">
    <citation type="submission" date="2014-09" db="EMBL/GenBank/DDBJ databases">
        <authorList>
            <person name="Magalhaes I.L.F."/>
            <person name="Oliveira U."/>
            <person name="Santos F.R."/>
            <person name="Vidigal T.H.D.A."/>
            <person name="Brescovit A.D."/>
            <person name="Santos A.J."/>
        </authorList>
    </citation>
    <scope>NUCLEOTIDE SEQUENCE</scope>
    <source>
        <tissue evidence="1">Shoot tissue taken approximately 20 cm above the soil surface</tissue>
    </source>
</reference>